<dbReference type="AlphaFoldDB" id="A0A1G4JJF0"/>
<evidence type="ECO:0000256" key="2">
    <source>
        <dbReference type="ARBA" id="ARBA00022490"/>
    </source>
</evidence>
<accession>A0A1G4JJF0</accession>
<evidence type="ECO:0000256" key="9">
    <source>
        <dbReference type="SAM" id="MobiDB-lite"/>
    </source>
</evidence>
<keyword evidence="6" id="KW-0106">Calcium</keyword>
<keyword evidence="7" id="KW-0206">Cytoskeleton</keyword>
<dbReference type="Gene3D" id="2.60.40.2830">
    <property type="match status" value="1"/>
</dbReference>
<dbReference type="GO" id="GO:0005886">
    <property type="term" value="C:plasma membrane"/>
    <property type="evidence" value="ECO:0007669"/>
    <property type="project" value="TreeGrafter"/>
</dbReference>
<keyword evidence="2" id="KW-0963">Cytoplasm</keyword>
<evidence type="ECO:0000313" key="11">
    <source>
        <dbReference type="EMBL" id="SCU90638.1"/>
    </source>
</evidence>
<gene>
    <name evidence="11" type="ORF">LADA_0F05468G</name>
</gene>
<feature type="compositionally biased region" description="Acidic residues" evidence="9">
    <location>
        <begin position="531"/>
        <end position="545"/>
    </location>
</feature>
<dbReference type="OrthoDB" id="661148at2759"/>
<dbReference type="SUPFAM" id="SSF57850">
    <property type="entry name" value="RING/U-box"/>
    <property type="match status" value="1"/>
</dbReference>
<protein>
    <submittedName>
        <fullName evidence="11">LADA_0F05468g1_1</fullName>
    </submittedName>
</protein>
<dbReference type="Gene3D" id="3.30.60.90">
    <property type="match status" value="1"/>
</dbReference>
<keyword evidence="4 8" id="KW-0863">Zinc-finger</keyword>
<keyword evidence="3" id="KW-0479">Metal-binding</keyword>
<dbReference type="CDD" id="cd02340">
    <property type="entry name" value="ZZ_NBR1_like"/>
    <property type="match status" value="1"/>
</dbReference>
<keyword evidence="12" id="KW-1185">Reference proteome</keyword>
<dbReference type="InterPro" id="IPR043145">
    <property type="entry name" value="Znf_ZZ_sf"/>
</dbReference>
<dbReference type="InterPro" id="IPR050774">
    <property type="entry name" value="KCMF1/Dystrophin"/>
</dbReference>
<comment type="subcellular location">
    <subcellularLocation>
        <location evidence="1">Cytoplasm</location>
        <location evidence="1">Cytoskeleton</location>
    </subcellularLocation>
</comment>
<dbReference type="InterPro" id="IPR000433">
    <property type="entry name" value="Znf_ZZ"/>
</dbReference>
<reference evidence="11 12" key="1">
    <citation type="submission" date="2016-03" db="EMBL/GenBank/DDBJ databases">
        <authorList>
            <person name="Devillers H."/>
        </authorList>
    </citation>
    <scope>NUCLEOTIDE SEQUENCE [LARGE SCALE GENOMIC DNA]</scope>
    <source>
        <strain evidence="11">CBS 10888</strain>
    </source>
</reference>
<dbReference type="Pfam" id="PF00569">
    <property type="entry name" value="ZZ"/>
    <property type="match status" value="1"/>
</dbReference>
<evidence type="ECO:0000256" key="6">
    <source>
        <dbReference type="ARBA" id="ARBA00022837"/>
    </source>
</evidence>
<evidence type="ECO:0000256" key="5">
    <source>
        <dbReference type="ARBA" id="ARBA00022833"/>
    </source>
</evidence>
<dbReference type="CDD" id="cd12213">
    <property type="entry name" value="ABD"/>
    <property type="match status" value="1"/>
</dbReference>
<evidence type="ECO:0000256" key="4">
    <source>
        <dbReference type="ARBA" id="ARBA00022771"/>
    </source>
</evidence>
<dbReference type="GO" id="GO:0008270">
    <property type="term" value="F:zinc ion binding"/>
    <property type="evidence" value="ECO:0007669"/>
    <property type="project" value="UniProtKB-KW"/>
</dbReference>
<sequence>METKKSFSLYPLHLEWDAESEGRYFRVNPFSICKEYLNELIFAECGLANAVESGALSYEYAGAEGPRLEVLRTSEDVVVFRRWFEMQHAAKLNVNRPAATYSAFSAGTGDGRGATSEVRPSGTETSYVSIPTDQLEALINSIRQLEISLKNGEDIKNNDSDCADAHAATAYADPHCDALHEDVICDGCHPENINTSGLTSTRSPEMPFIKGPRYKCLYCFNYDLCAACVQNGVETETHKRYHNMMKVNTPDSDINRLWAGFNDRLHGQTYVSQQSLRSPMVVQPAHFNVSSTAKDIVIDIPERSSKVFDFFSNVQSESDLAALVGDHEKYQLLLSKLEGDEEKLTQLVETHLDTKATSKNLITSLDASVETAHDADNLIEVEMSKREHVISFKLLNKGPDSVCNGLKLVFRYFEANSAVPIKCTLHMGPHEFQRDHYKTLNFNCRGLIDYFSMANTCQIDLVDHDDQVVFTGISRGGSRLLLRPPMMIGIQESVYSEARESHDLETGSQDDRDDRDIISNTMTNEDTKDSELEDYDFLSDSDIDT</sequence>
<evidence type="ECO:0000256" key="8">
    <source>
        <dbReference type="PROSITE-ProRule" id="PRU00228"/>
    </source>
</evidence>
<organism evidence="11 12">
    <name type="scientific">Lachancea dasiensis</name>
    <dbReference type="NCBI Taxonomy" id="1072105"/>
    <lineage>
        <taxon>Eukaryota</taxon>
        <taxon>Fungi</taxon>
        <taxon>Dikarya</taxon>
        <taxon>Ascomycota</taxon>
        <taxon>Saccharomycotina</taxon>
        <taxon>Saccharomycetes</taxon>
        <taxon>Saccharomycetales</taxon>
        <taxon>Saccharomycetaceae</taxon>
        <taxon>Lachancea</taxon>
    </lineage>
</organism>
<dbReference type="PANTHER" id="PTHR12268">
    <property type="entry name" value="E3 UBIQUITIN-PROTEIN LIGASE KCMF1"/>
    <property type="match status" value="1"/>
</dbReference>
<feature type="region of interest" description="Disordered" evidence="9">
    <location>
        <begin position="498"/>
        <end position="545"/>
    </location>
</feature>
<dbReference type="PROSITE" id="PS50135">
    <property type="entry name" value="ZF_ZZ_2"/>
    <property type="match status" value="1"/>
</dbReference>
<evidence type="ECO:0000256" key="7">
    <source>
        <dbReference type="ARBA" id="ARBA00023212"/>
    </source>
</evidence>
<dbReference type="PANTHER" id="PTHR12268:SF14">
    <property type="entry name" value="DYSTROPHIN-1"/>
    <property type="match status" value="1"/>
</dbReference>
<dbReference type="Proteomes" id="UP000190274">
    <property type="component" value="Chromosome F"/>
</dbReference>
<dbReference type="InterPro" id="IPR024543">
    <property type="entry name" value="Atg19/Atg34_C"/>
</dbReference>
<proteinExistence type="predicted"/>
<dbReference type="EMBL" id="LT598458">
    <property type="protein sequence ID" value="SCU90638.1"/>
    <property type="molecule type" value="Genomic_DNA"/>
</dbReference>
<dbReference type="Pfam" id="PF12744">
    <property type="entry name" value="ATG19"/>
    <property type="match status" value="1"/>
</dbReference>
<evidence type="ECO:0000313" key="12">
    <source>
        <dbReference type="Proteomes" id="UP000190274"/>
    </source>
</evidence>
<feature type="domain" description="ZZ-type" evidence="10">
    <location>
        <begin position="196"/>
        <end position="252"/>
    </location>
</feature>
<dbReference type="SMART" id="SM00291">
    <property type="entry name" value="ZnF_ZZ"/>
    <property type="match status" value="1"/>
</dbReference>
<evidence type="ECO:0000256" key="1">
    <source>
        <dbReference type="ARBA" id="ARBA00004245"/>
    </source>
</evidence>
<feature type="compositionally biased region" description="Basic and acidic residues" evidence="9">
    <location>
        <begin position="498"/>
        <end position="517"/>
    </location>
</feature>
<evidence type="ECO:0000256" key="3">
    <source>
        <dbReference type="ARBA" id="ARBA00022723"/>
    </source>
</evidence>
<name>A0A1G4JJF0_9SACH</name>
<evidence type="ECO:0000259" key="10">
    <source>
        <dbReference type="PROSITE" id="PS50135"/>
    </source>
</evidence>
<keyword evidence="5" id="KW-0862">Zinc</keyword>